<reference evidence="1 2" key="1">
    <citation type="submission" date="2012-12" db="EMBL/GenBank/DDBJ databases">
        <title>The Genome Sequence of Bacillus cereus VD133.</title>
        <authorList>
            <consortium name="The Broad Institute Genome Sequencing Platform"/>
            <consortium name="The Broad Institute Genome Sequencing Center for Infectious Disease"/>
            <person name="Feldgarden M."/>
            <person name="Van der Auwera G.A."/>
            <person name="Mahillon J."/>
            <person name="Duprez V."/>
            <person name="Timmery S."/>
            <person name="Mattelet C."/>
            <person name="Dierick K."/>
            <person name="Sun M."/>
            <person name="Yu Z."/>
            <person name="Zhu L."/>
            <person name="Hu X."/>
            <person name="Shank E.B."/>
            <person name="Swiecicka I."/>
            <person name="Hansen B.M."/>
            <person name="Andrup L."/>
            <person name="Walker B."/>
            <person name="Young S.K."/>
            <person name="Zeng Q."/>
            <person name="Gargeya S."/>
            <person name="Fitzgerald M."/>
            <person name="Haas B."/>
            <person name="Abouelleil A."/>
            <person name="Alvarado L."/>
            <person name="Arachchi H.M."/>
            <person name="Berlin A.M."/>
            <person name="Chapman S.B."/>
            <person name="Dewar J."/>
            <person name="Goldberg J."/>
            <person name="Griggs A."/>
            <person name="Gujja S."/>
            <person name="Hansen M."/>
            <person name="Howarth C."/>
            <person name="Imamovic A."/>
            <person name="Larimer J."/>
            <person name="McCowan C."/>
            <person name="Murphy C."/>
            <person name="Neiman D."/>
            <person name="Pearson M."/>
            <person name="Priest M."/>
            <person name="Roberts A."/>
            <person name="Saif S."/>
            <person name="Shea T."/>
            <person name="Sisk P."/>
            <person name="Sykes S."/>
            <person name="Wortman J."/>
            <person name="Nusbaum C."/>
            <person name="Birren B."/>
        </authorList>
    </citation>
    <scope>NUCLEOTIDE SEQUENCE [LARGE SCALE GENOMIC DNA]</scope>
    <source>
        <strain evidence="1 2">VD133</strain>
    </source>
</reference>
<accession>A0A9W5UZR9</accession>
<dbReference type="AlphaFoldDB" id="A0A9W5UZR9"/>
<dbReference type="PANTHER" id="PTHR34714:SF2">
    <property type="entry name" value="EGF-LIKE DOMAIN-CONTAINING PROTEIN"/>
    <property type="match status" value="1"/>
</dbReference>
<organism evidence="1 2">
    <name type="scientific">Bacillus cereus VD133</name>
    <dbReference type="NCBI Taxonomy" id="1053233"/>
    <lineage>
        <taxon>Bacteria</taxon>
        <taxon>Bacillati</taxon>
        <taxon>Bacillota</taxon>
        <taxon>Bacilli</taxon>
        <taxon>Bacillales</taxon>
        <taxon>Bacillaceae</taxon>
        <taxon>Bacillus</taxon>
        <taxon>Bacillus cereus group</taxon>
    </lineage>
</organism>
<sequence>MNDPLFDKGFCVRLKVIRTWLDGIELNSKVKIRITNPGHYFDSFKTREFQFNTEPFNLVFSYQDEQIDVDGTIAEEFSYDHFIPNPFTTWTIKILDGPDLSNLTKIRMELEGTLVADYNRNFSQKMNGHIL</sequence>
<evidence type="ECO:0000313" key="1">
    <source>
        <dbReference type="EMBL" id="EOO26864.1"/>
    </source>
</evidence>
<evidence type="ECO:0000313" key="2">
    <source>
        <dbReference type="Proteomes" id="UP000014018"/>
    </source>
</evidence>
<protein>
    <submittedName>
        <fullName evidence="1">Uncharacterized protein</fullName>
    </submittedName>
</protein>
<proteinExistence type="predicted"/>
<name>A0A9W5UZR9_BACCE</name>
<dbReference type="PANTHER" id="PTHR34714">
    <property type="entry name" value="EGF-LIKE DOMAIN-CONTAINING PROTEIN"/>
    <property type="match status" value="1"/>
</dbReference>
<dbReference type="Proteomes" id="UP000014018">
    <property type="component" value="Unassembled WGS sequence"/>
</dbReference>
<gene>
    <name evidence="1" type="ORF">IIU_05973</name>
</gene>
<dbReference type="EMBL" id="AHFB01000118">
    <property type="protein sequence ID" value="EOO26864.1"/>
    <property type="molecule type" value="Genomic_DNA"/>
</dbReference>
<comment type="caution">
    <text evidence="1">The sequence shown here is derived from an EMBL/GenBank/DDBJ whole genome shotgun (WGS) entry which is preliminary data.</text>
</comment>